<sequence length="2214" mass="259558">MSGQDAHDNQPYDSDNDFEKPKDDFMFYYNAFKIEEKKICSHLKMEEITTKYWQLLKSENGVDYTNSGITKDEMKLEIQEEWLVDSRGLNQLSFQLLTKLLFRIAHQWCTNIDVEEYADFLQKILDRITYYEEYNSYQVSGGYLSITNAEIVVSFPQMEKKIQENGGKTEKVVENDDWLECRSDESNRSEFEYKYEQDEENMQMKKYKKTKGNGDPSLGGGSGSLSSAIKEPIIYSEEVDFKFQPDRAYVPKLLQISNILPFGYYTEYYLTKMKESIISALDASRQERLANQKGLPREQRDNQNMYMGIADTGLKEENGNYFNDYTYIENVIAKVYLSDIAFNNLRKMLREGVIFSLRLHNLFPKGTTRSKSRAGLSSNEPILEINKFGFNPALERRIHLKMEVTDNSKAFYNTNYHLDKDDFKDFYRKDIQKIETKDKLCLKENDDIRKEEEFNCVETPYKKLRQIMLYKKFESIYIDRSNADNKEQKRLKKLIEKEDKRKANALKHGNIAQKGLSETYEEKSFIKMMKGPFYQLDSKDGLLNDDFVTCSEKDLIDAARNPAMRILVIGKPRSGKTNLCMNLAKKLDLVHISIDNWITALLAKIKAYEPPELEEGQEAPKWLSDLEENIHLSLIQGGGPSDEHQVEIIRELIRSPLAVLKGYLLDLSYYNRENTWASTIRQRHILGEPNELGQTVDFTHIVELWCEDEDIKLRADHMRISPEDGVVYSKWERDERRKPKKVTEDEDPIEEENEIKPLDEAALVQRSCDTDERIKEELHYYNTVERPAMEELLINFYENQYIKLDSGGLTPDELVECVSSRVKPDDQLPLRPIATKIENAGDFKALLTDGVEPGQVNPKWSLWRKTDPVALSQGKVIEGTTEFAANYHGNVFVFSSEENLVKFLAEPKKYLQDRPVMPSNFRALMLGPKGVGKHTQAQLLNETYGWTIIDYKELVRNKLDELMKFEIHIPNNPVQGGRIGLSEQELQDIIEGKQMPAWKFIPWIFDYLGYALEKRKPPPPEEKQEEQQEEEEQPQLSEAEMKKKMIEEKKKREEEERKKREEEELLKYKEDRRRRRQEALDAGQDPLSLGIEESEEEPIIIEDLSIDQLVLKEDEASGKLPFVGGFILIGYPETEEHINKLKAHGIEFDRIICLNDTNEEEPGVEIKKRMKDQDLFDWDWELENSTKILALAKEHLGEDTVKEISCNGKVEDVFIRIRNEIDPFFVKVDVPEDVRVSGDLGEEDKKLPKGDFGDYCPVTYVKDNWIVRGNPEQEVTVFGKTYWLSGEKEAELFKFNPKQFLVTQYGNSQLPLTPPPPRIMIMGHRGAGTSTQIRMLCEKFKLEEFELKKNYVQKLEEEKEKRKRRRLLDRGFGKPSEPDEDGNIPPDPEIEEDADDFDHAAQEREVMKLIFDNSKGYVIDGCWRDLPESKSDQKFHELLFESRRVPEIVIILKCKEKATFDRIIDREAIRAVFNQKMEARDNERKKVREEERKTYYEEITKVNEDEEAKQQSEIDELLNTWDEARDQAEKDQDENDPEMPNYDAMEGEYREKLTEQRGNDDGFFEEFSGALKEKNVYVIDDIKSDMSAEFVNIKLLDKIKHNFLNRNDIIERQLAQPLKPEEVKFFEQSHIYKHSKFGLNSPLDIQNPSKSKKFTALYRERLYFLSNEDQRQKFLLEPSKYALNVETVPLDINVKPRIFILGYPKSGKTTLCQKLQEKCGIVHLKIPQIVDQFIERDSFQFQSLRKQMKLEGRQLEDDQLVNLLLKRIQYKDCQQNGWILEDFPKTRNQALFLAKRGIVPTNVVVMRINEQAIFERSQDTRVQKFGHFGEILQARIKMFESNIPNVISFYQKIYNNVVDIDATRSKWYIEDRAVSEISKNLQSRQQFAKDYYLRERDPRACKIRNLYVDRVLLKQSLSEFKYYCPVTWKNEKLLVKCSANKEDCVLYKNAFYYFKGTQQRDMFISNPARFILNVTLPKHQDLPLRILYHKAAEILVHEKTLSGHCPITLMDEERVKKGDPLLLILFRDNKYVFDSEYKLQRFLANPFKYAKATLPVKMPPPEDKISLFNLQKMEDSIAFMEQSLGQVATRGLREVSENRLKHPGMSVKETMLKLFSLFLKTENPANTSYMKKKYQGKMREFIQRCELPEELFDLGNEKGKIYFNLLTSLIEKKKARGEWVQFKENYYNERGSLYDSNQKAIEQEKLDNFMNYLR</sequence>
<evidence type="ECO:0000256" key="4">
    <source>
        <dbReference type="SAM" id="Coils"/>
    </source>
</evidence>
<evidence type="ECO:0000256" key="5">
    <source>
        <dbReference type="SAM" id="MobiDB-lite"/>
    </source>
</evidence>
<name>A0A078A2I3_STYLE</name>
<keyword evidence="4" id="KW-0175">Coiled coil</keyword>
<evidence type="ECO:0000259" key="6">
    <source>
        <dbReference type="Pfam" id="PF04945"/>
    </source>
</evidence>
<feature type="compositionally biased region" description="Basic and acidic residues" evidence="5">
    <location>
        <begin position="1015"/>
        <end position="1026"/>
    </location>
</feature>
<dbReference type="InterPro" id="IPR000850">
    <property type="entry name" value="Adenylat/UMP-CMP_kin"/>
</dbReference>
<dbReference type="PANTHER" id="PTHR23359">
    <property type="entry name" value="NUCLEOTIDE KINASE"/>
    <property type="match status" value="1"/>
</dbReference>
<dbReference type="Proteomes" id="UP000039865">
    <property type="component" value="Unassembled WGS sequence"/>
</dbReference>
<feature type="compositionally biased region" description="Acidic residues" evidence="5">
    <location>
        <begin position="1378"/>
        <end position="1392"/>
    </location>
</feature>
<feature type="domain" description="YHS" evidence="6">
    <location>
        <begin position="875"/>
        <end position="913"/>
    </location>
</feature>
<gene>
    <name evidence="7" type="primary">Contig17077.g18202</name>
    <name evidence="7" type="ORF">STYLEM_5416</name>
</gene>
<evidence type="ECO:0000256" key="2">
    <source>
        <dbReference type="ARBA" id="ARBA00022741"/>
    </source>
</evidence>
<keyword evidence="1" id="KW-0808">Transferase</keyword>
<dbReference type="Pfam" id="PF00406">
    <property type="entry name" value="ADK"/>
    <property type="match status" value="1"/>
</dbReference>
<dbReference type="EMBL" id="CCKQ01005252">
    <property type="protein sequence ID" value="CDW76416.1"/>
    <property type="molecule type" value="Genomic_DNA"/>
</dbReference>
<evidence type="ECO:0000313" key="8">
    <source>
        <dbReference type="Proteomes" id="UP000039865"/>
    </source>
</evidence>
<dbReference type="OrthoDB" id="439792at2759"/>
<dbReference type="GO" id="GO:0005524">
    <property type="term" value="F:ATP binding"/>
    <property type="evidence" value="ECO:0007669"/>
    <property type="project" value="InterPro"/>
</dbReference>
<evidence type="ECO:0000256" key="3">
    <source>
        <dbReference type="ARBA" id="ARBA00022777"/>
    </source>
</evidence>
<feature type="region of interest" description="Disordered" evidence="5">
    <location>
        <begin position="1366"/>
        <end position="1392"/>
    </location>
</feature>
<dbReference type="Pfam" id="PF04945">
    <property type="entry name" value="YHS"/>
    <property type="match status" value="1"/>
</dbReference>
<dbReference type="InterPro" id="IPR027417">
    <property type="entry name" value="P-loop_NTPase"/>
</dbReference>
<protein>
    <submittedName>
        <fullName evidence="7">Adenylate kinase domain-containing protein 1</fullName>
    </submittedName>
</protein>
<dbReference type="GO" id="GO:0006139">
    <property type="term" value="P:nucleobase-containing compound metabolic process"/>
    <property type="evidence" value="ECO:0007669"/>
    <property type="project" value="InterPro"/>
</dbReference>
<evidence type="ECO:0000256" key="1">
    <source>
        <dbReference type="ARBA" id="ARBA00022679"/>
    </source>
</evidence>
<keyword evidence="3 7" id="KW-0418">Kinase</keyword>
<dbReference type="InParanoid" id="A0A078A2I3"/>
<dbReference type="OMA" id="MESVCGT"/>
<proteinExistence type="predicted"/>
<accession>A0A078A2I3</accession>
<dbReference type="Gene3D" id="3.40.50.300">
    <property type="entry name" value="P-loop containing nucleotide triphosphate hydrolases"/>
    <property type="match status" value="4"/>
</dbReference>
<dbReference type="GO" id="GO:0019205">
    <property type="term" value="F:nucleobase-containing compound kinase activity"/>
    <property type="evidence" value="ECO:0007669"/>
    <property type="project" value="InterPro"/>
</dbReference>
<evidence type="ECO:0000313" key="7">
    <source>
        <dbReference type="EMBL" id="CDW76416.1"/>
    </source>
</evidence>
<feature type="region of interest" description="Disordered" evidence="5">
    <location>
        <begin position="1015"/>
        <end position="1041"/>
    </location>
</feature>
<dbReference type="InterPro" id="IPR007029">
    <property type="entry name" value="YHS_dom"/>
</dbReference>
<dbReference type="SUPFAM" id="SSF52540">
    <property type="entry name" value="P-loop containing nucleoside triphosphate hydrolases"/>
    <property type="match status" value="4"/>
</dbReference>
<feature type="coiled-coil region" evidence="4">
    <location>
        <begin position="1473"/>
        <end position="1534"/>
    </location>
</feature>
<keyword evidence="2" id="KW-0547">Nucleotide-binding</keyword>
<keyword evidence="8" id="KW-1185">Reference proteome</keyword>
<organism evidence="7 8">
    <name type="scientific">Stylonychia lemnae</name>
    <name type="common">Ciliate</name>
    <dbReference type="NCBI Taxonomy" id="5949"/>
    <lineage>
        <taxon>Eukaryota</taxon>
        <taxon>Sar</taxon>
        <taxon>Alveolata</taxon>
        <taxon>Ciliophora</taxon>
        <taxon>Intramacronucleata</taxon>
        <taxon>Spirotrichea</taxon>
        <taxon>Stichotrichia</taxon>
        <taxon>Sporadotrichida</taxon>
        <taxon>Oxytrichidae</taxon>
        <taxon>Stylonychinae</taxon>
        <taxon>Stylonychia</taxon>
    </lineage>
</organism>
<reference evidence="7 8" key="1">
    <citation type="submission" date="2014-06" db="EMBL/GenBank/DDBJ databases">
        <authorList>
            <person name="Swart Estienne"/>
        </authorList>
    </citation>
    <scope>NUCLEOTIDE SEQUENCE [LARGE SCALE GENOMIC DNA]</scope>
    <source>
        <strain evidence="7 8">130c</strain>
    </source>
</reference>